<dbReference type="AlphaFoldDB" id="A0A3Q3WU03"/>
<dbReference type="Ensembl" id="ENSMMOT00000016208.1">
    <property type="protein sequence ID" value="ENSMMOP00000015942.1"/>
    <property type="gene ID" value="ENSMMOG00000012163.1"/>
</dbReference>
<dbReference type="GO" id="GO:0003723">
    <property type="term" value="F:RNA binding"/>
    <property type="evidence" value="ECO:0007669"/>
    <property type="project" value="InterPro"/>
</dbReference>
<feature type="domain" description="CCHC-type" evidence="2">
    <location>
        <begin position="253"/>
        <end position="266"/>
    </location>
</feature>
<sequence length="305" mass="34549">WTFPSTYQEKVLGVSYLSVGFSQCIGRHCRHRPEQGDPDAPLPGHFHQLLRGDTKTFPSQPRDIISPALEEAKVASYVGLHNFFSGLCADMVPPLTAASYAAKFGNLWVRLRYTGDGEAPSRDYVAEELILLTTWINAHGIYSFIALPNKRDVELCFCHESTLRCFLEVVSSKCNEAKWKVSIPCNVELYLKRYCDILQPAVKPVDKFGLWFGVRKYKVRMRKDGSGHLIQIPYNGRIIYPGQVTKCFICQSCWRCGNLGHKARECQYESECSLCSHRGHTFFNCPMSYSNKAKSAKHPTTQPGH</sequence>
<dbReference type="PROSITE" id="PS50158">
    <property type="entry name" value="ZF_CCHC"/>
    <property type="match status" value="1"/>
</dbReference>
<dbReference type="PANTHER" id="PTHR22639:SF3">
    <property type="entry name" value="ZINC FINGER CCHC DOMAIN-CONTAINING PROTEIN 3"/>
    <property type="match status" value="1"/>
</dbReference>
<dbReference type="InterPro" id="IPR042509">
    <property type="entry name" value="ZCCHC3"/>
</dbReference>
<name>A0A3Q3WU03_MOLML</name>
<dbReference type="Pfam" id="PF00098">
    <property type="entry name" value="zf-CCHC"/>
    <property type="match status" value="1"/>
</dbReference>
<evidence type="ECO:0000259" key="2">
    <source>
        <dbReference type="PROSITE" id="PS50158"/>
    </source>
</evidence>
<dbReference type="GO" id="GO:0003690">
    <property type="term" value="F:double-stranded DNA binding"/>
    <property type="evidence" value="ECO:0007669"/>
    <property type="project" value="InterPro"/>
</dbReference>
<dbReference type="InterPro" id="IPR036875">
    <property type="entry name" value="Znf_CCHC_sf"/>
</dbReference>
<dbReference type="InterPro" id="IPR001878">
    <property type="entry name" value="Znf_CCHC"/>
</dbReference>
<reference evidence="3" key="1">
    <citation type="submission" date="2025-08" db="UniProtKB">
        <authorList>
            <consortium name="Ensembl"/>
        </authorList>
    </citation>
    <scope>IDENTIFICATION</scope>
</reference>
<keyword evidence="1" id="KW-0863">Zinc-finger</keyword>
<evidence type="ECO:0000313" key="4">
    <source>
        <dbReference type="Proteomes" id="UP000261620"/>
    </source>
</evidence>
<dbReference type="GO" id="GO:0008270">
    <property type="term" value="F:zinc ion binding"/>
    <property type="evidence" value="ECO:0007669"/>
    <property type="project" value="UniProtKB-KW"/>
</dbReference>
<keyword evidence="1" id="KW-0479">Metal-binding</keyword>
<protein>
    <recommendedName>
        <fullName evidence="2">CCHC-type domain-containing protein</fullName>
    </recommendedName>
</protein>
<dbReference type="Pfam" id="PF23058">
    <property type="entry name" value="RBD_ZCCHC3_2nd"/>
    <property type="match status" value="1"/>
</dbReference>
<organism evidence="3 4">
    <name type="scientific">Mola mola</name>
    <name type="common">Ocean sunfish</name>
    <name type="synonym">Tetraodon mola</name>
    <dbReference type="NCBI Taxonomy" id="94237"/>
    <lineage>
        <taxon>Eukaryota</taxon>
        <taxon>Metazoa</taxon>
        <taxon>Chordata</taxon>
        <taxon>Craniata</taxon>
        <taxon>Vertebrata</taxon>
        <taxon>Euteleostomi</taxon>
        <taxon>Actinopterygii</taxon>
        <taxon>Neopterygii</taxon>
        <taxon>Teleostei</taxon>
        <taxon>Neoteleostei</taxon>
        <taxon>Acanthomorphata</taxon>
        <taxon>Eupercaria</taxon>
        <taxon>Tetraodontiformes</taxon>
        <taxon>Molidae</taxon>
        <taxon>Mola</taxon>
    </lineage>
</organism>
<proteinExistence type="predicted"/>
<evidence type="ECO:0000313" key="3">
    <source>
        <dbReference type="Ensembl" id="ENSMMOP00000015942.1"/>
    </source>
</evidence>
<keyword evidence="1" id="KW-0862">Zinc</keyword>
<dbReference type="InterPro" id="IPR057810">
    <property type="entry name" value="RBD_ZCCHC3_1st"/>
</dbReference>
<dbReference type="Proteomes" id="UP000261620">
    <property type="component" value="Unplaced"/>
</dbReference>
<dbReference type="SUPFAM" id="SSF57756">
    <property type="entry name" value="Retrovirus zinc finger-like domains"/>
    <property type="match status" value="1"/>
</dbReference>
<evidence type="ECO:0000256" key="1">
    <source>
        <dbReference type="PROSITE-ProRule" id="PRU00047"/>
    </source>
</evidence>
<accession>A0A3Q3WU03</accession>
<dbReference type="InterPro" id="IPR057811">
    <property type="entry name" value="RBD_ZCCHC3_2nd"/>
</dbReference>
<dbReference type="PANTHER" id="PTHR22639">
    <property type="entry name" value="GAG-RELATED PROTEIN"/>
    <property type="match status" value="1"/>
</dbReference>
<dbReference type="Pfam" id="PF23057">
    <property type="entry name" value="RBD_ZCCHC3_1st"/>
    <property type="match status" value="1"/>
</dbReference>
<dbReference type="SMART" id="SM00343">
    <property type="entry name" value="ZnF_C2HC"/>
    <property type="match status" value="2"/>
</dbReference>
<keyword evidence="4" id="KW-1185">Reference proteome</keyword>
<dbReference type="Gene3D" id="4.10.60.10">
    <property type="entry name" value="Zinc finger, CCHC-type"/>
    <property type="match status" value="1"/>
</dbReference>
<dbReference type="STRING" id="94237.ENSMMOP00000015942"/>
<dbReference type="GO" id="GO:0002218">
    <property type="term" value="P:activation of innate immune response"/>
    <property type="evidence" value="ECO:0007669"/>
    <property type="project" value="InterPro"/>
</dbReference>
<reference evidence="3" key="2">
    <citation type="submission" date="2025-09" db="UniProtKB">
        <authorList>
            <consortium name="Ensembl"/>
        </authorList>
    </citation>
    <scope>IDENTIFICATION</scope>
</reference>